<keyword evidence="2" id="KW-1185">Reference proteome</keyword>
<protein>
    <submittedName>
        <fullName evidence="1">Uncharacterized protein</fullName>
    </submittedName>
</protein>
<reference evidence="1 2" key="1">
    <citation type="journal article" date="2018" name="Biotechnol. Biofuels">
        <title>Integrative visual omics of the white-rot fungus Polyporus brumalis exposes the biotechnological potential of its oxidative enzymes for delignifying raw plant biomass.</title>
        <authorList>
            <person name="Miyauchi S."/>
            <person name="Rancon A."/>
            <person name="Drula E."/>
            <person name="Hage H."/>
            <person name="Chaduli D."/>
            <person name="Favel A."/>
            <person name="Grisel S."/>
            <person name="Henrissat B."/>
            <person name="Herpoel-Gimbert I."/>
            <person name="Ruiz-Duenas F.J."/>
            <person name="Chevret D."/>
            <person name="Hainaut M."/>
            <person name="Lin J."/>
            <person name="Wang M."/>
            <person name="Pangilinan J."/>
            <person name="Lipzen A."/>
            <person name="Lesage-Meessen L."/>
            <person name="Navarro D."/>
            <person name="Riley R."/>
            <person name="Grigoriev I.V."/>
            <person name="Zhou S."/>
            <person name="Raouche S."/>
            <person name="Rosso M.N."/>
        </authorList>
    </citation>
    <scope>NUCLEOTIDE SEQUENCE [LARGE SCALE GENOMIC DNA]</scope>
    <source>
        <strain evidence="1 2">BRFM 1820</strain>
    </source>
</reference>
<dbReference type="Proteomes" id="UP000256964">
    <property type="component" value="Unassembled WGS sequence"/>
</dbReference>
<sequence length="247" mass="27160">MPPNAHSSRDPPSTLPTDIVLLKPESSYAADKRMRGPGPEDPTLIFARWVGAGGGAKAAHTRQEESHTYSSAFLPEKPLKIGMRVRILATTPAWYFTAEEDRETYDTYDAHVVGRITGVAGWKGRKVVLEIRNECALNPVTTVKIRLPFVPEVTVQLEDGAVPPGRKEAQEVDLNTHAVIRARLGDSRCGGPTCRLPWRSLVGENFLWEPMEDEVGERPGIKPGRKRVPLSHFAGWGEAAEAESTGF</sequence>
<proteinExistence type="predicted"/>
<evidence type="ECO:0000313" key="2">
    <source>
        <dbReference type="Proteomes" id="UP000256964"/>
    </source>
</evidence>
<gene>
    <name evidence="1" type="ORF">OH76DRAFT_1420629</name>
</gene>
<name>A0A371CZZ5_9APHY</name>
<dbReference type="AlphaFoldDB" id="A0A371CZZ5"/>
<organism evidence="1 2">
    <name type="scientific">Lentinus brumalis</name>
    <dbReference type="NCBI Taxonomy" id="2498619"/>
    <lineage>
        <taxon>Eukaryota</taxon>
        <taxon>Fungi</taxon>
        <taxon>Dikarya</taxon>
        <taxon>Basidiomycota</taxon>
        <taxon>Agaricomycotina</taxon>
        <taxon>Agaricomycetes</taxon>
        <taxon>Polyporales</taxon>
        <taxon>Polyporaceae</taxon>
        <taxon>Lentinus</taxon>
    </lineage>
</organism>
<accession>A0A371CZZ5</accession>
<dbReference type="OrthoDB" id="2754286at2759"/>
<dbReference type="EMBL" id="KZ857434">
    <property type="protein sequence ID" value="RDX45779.1"/>
    <property type="molecule type" value="Genomic_DNA"/>
</dbReference>
<evidence type="ECO:0000313" key="1">
    <source>
        <dbReference type="EMBL" id="RDX45779.1"/>
    </source>
</evidence>